<proteinExistence type="predicted"/>
<dbReference type="EMBL" id="UGHV01000001">
    <property type="protein sequence ID" value="STO96305.1"/>
    <property type="molecule type" value="Genomic_DNA"/>
</dbReference>
<organism evidence="1 2">
    <name type="scientific">Helicobacter canis</name>
    <dbReference type="NCBI Taxonomy" id="29419"/>
    <lineage>
        <taxon>Bacteria</taxon>
        <taxon>Pseudomonadati</taxon>
        <taxon>Campylobacterota</taxon>
        <taxon>Epsilonproteobacteria</taxon>
        <taxon>Campylobacterales</taxon>
        <taxon>Helicobacteraceae</taxon>
        <taxon>Helicobacter</taxon>
    </lineage>
</organism>
<reference evidence="1 2" key="1">
    <citation type="submission" date="2018-06" db="EMBL/GenBank/DDBJ databases">
        <authorList>
            <consortium name="Pathogen Informatics"/>
            <person name="Doyle S."/>
        </authorList>
    </citation>
    <scope>NUCLEOTIDE SEQUENCE [LARGE SCALE GENOMIC DNA]</scope>
    <source>
        <strain evidence="1 2">NCTC12410</strain>
    </source>
</reference>
<evidence type="ECO:0000313" key="1">
    <source>
        <dbReference type="EMBL" id="STO96305.1"/>
    </source>
</evidence>
<dbReference type="AlphaFoldDB" id="A0A377J1X9"/>
<name>A0A377J1X9_9HELI</name>
<evidence type="ECO:0000313" key="2">
    <source>
        <dbReference type="Proteomes" id="UP000254841"/>
    </source>
</evidence>
<dbReference type="RefSeq" id="WP_147278736.1">
    <property type="nucleotide sequence ID" value="NZ_UGHV01000001.1"/>
</dbReference>
<accession>A0A377J1X9</accession>
<sequence>MRKQGAAAVSLVNWGFASACKGAYLAYVTAARVKQSTIYRAKQAKRCKAQPQQVSLVKPNPNATQGVVF</sequence>
<dbReference type="Proteomes" id="UP000254841">
    <property type="component" value="Unassembled WGS sequence"/>
</dbReference>
<gene>
    <name evidence="1" type="ORF">NCTC12410_00114</name>
</gene>
<dbReference type="PROSITE" id="PS51257">
    <property type="entry name" value="PROKAR_LIPOPROTEIN"/>
    <property type="match status" value="1"/>
</dbReference>
<protein>
    <submittedName>
        <fullName evidence="1">Uncharacterized protein</fullName>
    </submittedName>
</protein>